<dbReference type="EMBL" id="KQ980704">
    <property type="protein sequence ID" value="KYN14467.1"/>
    <property type="molecule type" value="Genomic_DNA"/>
</dbReference>
<sequence>MSSFDELMSLQNMEMGVVSRTLTNFKKLGQAKMTRAVTRQRLATLKETYARCKELDCRLTLAADEKITTIHAYFTQNYFLKCEEYYHEASDYMAEVLECHEVSNPTPAAHDVSDLNRSFRSSSHLPRINLPTFDGNFDMWKSFRDKFKSMIHDDQSLTNVERMHYLCSYVKGDASNALDHLAVTNDNFGIAWNILVSRYDNKRRLITTHLQSLFNLPSLATKTSKDLRTLRDQTNKAIQALSNLGRATEHWDDWLVFLVSRKLDKSSRKAWELKLGDTVEYPRYRELEQFLASRIRALDAITPANASEKTTTTSKKKTLALHTASTVPFSCALCKANHLLYQCSTFLK</sequence>
<dbReference type="Proteomes" id="UP000078492">
    <property type="component" value="Unassembled WGS sequence"/>
</dbReference>
<proteinExistence type="predicted"/>
<gene>
    <name evidence="1" type="ORF">ALC57_13332</name>
</gene>
<dbReference type="Pfam" id="PF03564">
    <property type="entry name" value="DUF1759"/>
    <property type="match status" value="1"/>
</dbReference>
<protein>
    <submittedName>
        <fullName evidence="1">Uncharacterized protein</fullName>
    </submittedName>
</protein>
<dbReference type="STRING" id="471704.A0A151IZC7"/>
<name>A0A151IZC7_9HYME</name>
<accession>A0A151IZC7</accession>
<evidence type="ECO:0000313" key="2">
    <source>
        <dbReference type="Proteomes" id="UP000078492"/>
    </source>
</evidence>
<dbReference type="PANTHER" id="PTHR22954:SF3">
    <property type="entry name" value="PROTEIN CBG08539"/>
    <property type="match status" value="1"/>
</dbReference>
<organism evidence="1 2">
    <name type="scientific">Trachymyrmex cornetzi</name>
    <dbReference type="NCBI Taxonomy" id="471704"/>
    <lineage>
        <taxon>Eukaryota</taxon>
        <taxon>Metazoa</taxon>
        <taxon>Ecdysozoa</taxon>
        <taxon>Arthropoda</taxon>
        <taxon>Hexapoda</taxon>
        <taxon>Insecta</taxon>
        <taxon>Pterygota</taxon>
        <taxon>Neoptera</taxon>
        <taxon>Endopterygota</taxon>
        <taxon>Hymenoptera</taxon>
        <taxon>Apocrita</taxon>
        <taxon>Aculeata</taxon>
        <taxon>Formicoidea</taxon>
        <taxon>Formicidae</taxon>
        <taxon>Myrmicinae</taxon>
        <taxon>Trachymyrmex</taxon>
    </lineage>
</organism>
<keyword evidence="2" id="KW-1185">Reference proteome</keyword>
<dbReference type="InterPro" id="IPR005312">
    <property type="entry name" value="DUF1759"/>
</dbReference>
<dbReference type="PANTHER" id="PTHR22954">
    <property type="entry name" value="RETROVIRAL PROTEASE-RELATED"/>
    <property type="match status" value="1"/>
</dbReference>
<evidence type="ECO:0000313" key="1">
    <source>
        <dbReference type="EMBL" id="KYN14467.1"/>
    </source>
</evidence>
<reference evidence="1 2" key="1">
    <citation type="submission" date="2015-09" db="EMBL/GenBank/DDBJ databases">
        <title>Trachymyrmex cornetzi WGS genome.</title>
        <authorList>
            <person name="Nygaard S."/>
            <person name="Hu H."/>
            <person name="Boomsma J."/>
            <person name="Zhang G."/>
        </authorList>
    </citation>
    <scope>NUCLEOTIDE SEQUENCE [LARGE SCALE GENOMIC DNA]</scope>
    <source>
        <strain evidence="1">Tcor2-1</strain>
        <tissue evidence="1">Whole body</tissue>
    </source>
</reference>
<dbReference type="AlphaFoldDB" id="A0A151IZC7"/>